<proteinExistence type="predicted"/>
<evidence type="ECO:0000313" key="1">
    <source>
        <dbReference type="EMBL" id="CAD6495075.1"/>
    </source>
</evidence>
<name>A0A811TCM3_9EURY</name>
<accession>A0A811TCM3</accession>
<protein>
    <submittedName>
        <fullName evidence="1">Uncharacterized protein</fullName>
    </submittedName>
</protein>
<reference evidence="1" key="1">
    <citation type="submission" date="2020-10" db="EMBL/GenBank/DDBJ databases">
        <authorList>
            <person name="Hahn C.J."/>
            <person name="Laso-Perez R."/>
            <person name="Vulcano F."/>
            <person name="Vaziourakis K.-M."/>
            <person name="Stokke R."/>
            <person name="Steen I.H."/>
            <person name="Teske A."/>
            <person name="Boetius A."/>
            <person name="Liebeke M."/>
            <person name="Amann R."/>
            <person name="Knittel K."/>
        </authorList>
    </citation>
    <scope>NUCLEOTIDE SEQUENCE</scope>
    <source>
        <strain evidence="1">Gfbio:e3339647-f889-4370-9287-4fb5cb688e4c:AG392D22_GoMArc1</strain>
    </source>
</reference>
<dbReference type="Proteomes" id="UP000634805">
    <property type="component" value="Unassembled WGS sequence"/>
</dbReference>
<comment type="caution">
    <text evidence="1">The sequence shown here is derived from an EMBL/GenBank/DDBJ whole genome shotgun (WGS) entry which is preliminary data.</text>
</comment>
<organism evidence="1 2">
    <name type="scientific">Candidatus Argoarchaeum ethanivorans</name>
    <dbReference type="NCBI Taxonomy" id="2608793"/>
    <lineage>
        <taxon>Archaea</taxon>
        <taxon>Methanobacteriati</taxon>
        <taxon>Methanobacteriota</taxon>
        <taxon>Stenosarchaea group</taxon>
        <taxon>Methanomicrobia</taxon>
        <taxon>Methanosarcinales</taxon>
        <taxon>Methanosarcinales incertae sedis</taxon>
        <taxon>GOM Arc I cluster</taxon>
        <taxon>Candidatus Argoarchaeum</taxon>
    </lineage>
</organism>
<dbReference type="EMBL" id="CAJHIS010000055">
    <property type="protein sequence ID" value="CAD6495075.1"/>
    <property type="molecule type" value="Genomic_DNA"/>
</dbReference>
<evidence type="ECO:0000313" key="2">
    <source>
        <dbReference type="Proteomes" id="UP000634805"/>
    </source>
</evidence>
<sequence length="40" mass="4449">MKGRENMNVMLIAETNWLENIALVQDPAASYLLDLVETAA</sequence>
<gene>
    <name evidence="1" type="ORF">EMLJLAPB_01165</name>
</gene>
<dbReference type="AlphaFoldDB" id="A0A811TCM3"/>